<evidence type="ECO:0000313" key="1">
    <source>
        <dbReference type="EMBL" id="SPC78070.1"/>
    </source>
</evidence>
<dbReference type="EMBL" id="OIVN01000309">
    <property type="protein sequence ID" value="SPC78070.1"/>
    <property type="molecule type" value="Genomic_DNA"/>
</dbReference>
<proteinExistence type="predicted"/>
<dbReference type="AlphaFoldDB" id="A0A2N9ETQ3"/>
<organism evidence="1">
    <name type="scientific">Fagus sylvatica</name>
    <name type="common">Beechnut</name>
    <dbReference type="NCBI Taxonomy" id="28930"/>
    <lineage>
        <taxon>Eukaryota</taxon>
        <taxon>Viridiplantae</taxon>
        <taxon>Streptophyta</taxon>
        <taxon>Embryophyta</taxon>
        <taxon>Tracheophyta</taxon>
        <taxon>Spermatophyta</taxon>
        <taxon>Magnoliopsida</taxon>
        <taxon>eudicotyledons</taxon>
        <taxon>Gunneridae</taxon>
        <taxon>Pentapetalae</taxon>
        <taxon>rosids</taxon>
        <taxon>fabids</taxon>
        <taxon>Fagales</taxon>
        <taxon>Fagaceae</taxon>
        <taxon>Fagus</taxon>
    </lineage>
</organism>
<sequence length="61" mass="6074">MGDGAKKMEATMEAPECRRSLGVIQGGGFKAQGCGGARVGDVRGGVAQVWHGGKGGAELDA</sequence>
<gene>
    <name evidence="1" type="ORF">FSB_LOCUS5952</name>
</gene>
<reference evidence="1" key="1">
    <citation type="submission" date="2018-02" db="EMBL/GenBank/DDBJ databases">
        <authorList>
            <person name="Cohen D.B."/>
            <person name="Kent A.D."/>
        </authorList>
    </citation>
    <scope>NUCLEOTIDE SEQUENCE</scope>
</reference>
<protein>
    <submittedName>
        <fullName evidence="1">Uncharacterized protein</fullName>
    </submittedName>
</protein>
<name>A0A2N9ETQ3_FAGSY</name>
<accession>A0A2N9ETQ3</accession>